<organism evidence="2 3">
    <name type="scientific">Fusobacterium necrophorum BL</name>
    <dbReference type="NCBI Taxonomy" id="1441732"/>
    <lineage>
        <taxon>Bacteria</taxon>
        <taxon>Fusobacteriati</taxon>
        <taxon>Fusobacteriota</taxon>
        <taxon>Fusobacteriia</taxon>
        <taxon>Fusobacteriales</taxon>
        <taxon>Fusobacteriaceae</taxon>
        <taxon>Fusobacterium</taxon>
    </lineage>
</organism>
<evidence type="ECO:0000313" key="2">
    <source>
        <dbReference type="EMBL" id="KDE62953.1"/>
    </source>
</evidence>
<evidence type="ECO:0000313" key="3">
    <source>
        <dbReference type="Proteomes" id="UP000027473"/>
    </source>
</evidence>
<dbReference type="Proteomes" id="UP000027473">
    <property type="component" value="Unassembled WGS sequence"/>
</dbReference>
<proteinExistence type="predicted"/>
<dbReference type="EMBL" id="JAAC01000104">
    <property type="protein sequence ID" value="KDE62953.1"/>
    <property type="molecule type" value="Genomic_DNA"/>
</dbReference>
<feature type="non-terminal residue" evidence="2">
    <location>
        <position position="193"/>
    </location>
</feature>
<accession>A0AB73BVW1</accession>
<feature type="domain" description="Transposase IS204/IS1001/IS1096/IS1165 zinc-finger" evidence="1">
    <location>
        <begin position="46"/>
        <end position="91"/>
    </location>
</feature>
<dbReference type="InterPro" id="IPR047951">
    <property type="entry name" value="Transpos_ISL3"/>
</dbReference>
<dbReference type="PANTHER" id="PTHR33498:SF1">
    <property type="entry name" value="TRANSPOSASE FOR INSERTION SEQUENCE ELEMENT IS1557"/>
    <property type="match status" value="1"/>
</dbReference>
<dbReference type="AlphaFoldDB" id="A0AB73BVW1"/>
<evidence type="ECO:0000259" key="1">
    <source>
        <dbReference type="Pfam" id="PF14690"/>
    </source>
</evidence>
<sequence length="193" mass="22382">MSHSDFIKVLFDLQDPNLYFLEDDIQRVQKKQIYSKVLHATLTKDTCACPHCNSLHTVKNGFKTSLVRFIPFQEYAIQIALKKQRFLCRDCKRSFLLESSIVKKYESISQTLKLSVLKDLQKNLSLSWIAERHHISIPTVQRILKQGYVSYEISKKSLPKVLCFDEFQSTKDSDGAMSFLFMDGISHKILDIV</sequence>
<comment type="caution">
    <text evidence="2">The sequence shown here is derived from an EMBL/GenBank/DDBJ whole genome shotgun (WGS) entry which is preliminary data.</text>
</comment>
<name>A0AB73BVW1_9FUSO</name>
<protein>
    <recommendedName>
        <fullName evidence="1">Transposase IS204/IS1001/IS1096/IS1165 zinc-finger domain-containing protein</fullName>
    </recommendedName>
</protein>
<dbReference type="PANTHER" id="PTHR33498">
    <property type="entry name" value="TRANSPOSASE FOR INSERTION SEQUENCE ELEMENT IS1557"/>
    <property type="match status" value="1"/>
</dbReference>
<gene>
    <name evidence="2" type="ORF">FUSO3_06545</name>
</gene>
<reference evidence="2 3" key="1">
    <citation type="submission" date="2014-01" db="EMBL/GenBank/DDBJ databases">
        <title>Comparative genomics of Fusobacterium necrophorum wild isolates.</title>
        <authorList>
            <person name="Kittichotirat W."/>
            <person name="Bumgarner R.E."/>
            <person name="Lawrence P."/>
        </authorList>
    </citation>
    <scope>NUCLEOTIDE SEQUENCE [LARGE SCALE GENOMIC DNA]</scope>
    <source>
        <strain evidence="2 3">BL</strain>
    </source>
</reference>
<dbReference type="RefSeq" id="WP_035933262.1">
    <property type="nucleotide sequence ID" value="NZ_JAAC01000104.1"/>
</dbReference>
<dbReference type="Pfam" id="PF14690">
    <property type="entry name" value="Zn_ribbon_ISL3"/>
    <property type="match status" value="1"/>
</dbReference>
<dbReference type="InterPro" id="IPR029261">
    <property type="entry name" value="Transposase_Znf"/>
</dbReference>